<dbReference type="InterPro" id="IPR013398">
    <property type="entry name" value="CRISPR-assoc_prot_Csy2"/>
</dbReference>
<dbReference type="NCBIfam" id="TIGR02565">
    <property type="entry name" value="cas_Csy2"/>
    <property type="match status" value="1"/>
</dbReference>
<reference evidence="1" key="1">
    <citation type="journal article" date="2012" name="Vet. Microbiol.">
        <title>Comparative genomic analyses of the Taylorellae.</title>
        <authorList>
            <person name="Hauser H."/>
            <person name="Richter D.C."/>
            <person name="van Tonder A."/>
            <person name="Clark L."/>
            <person name="Preston A."/>
        </authorList>
    </citation>
    <scope>NUCLEOTIDE SEQUENCE</scope>
    <source>
        <strain evidence="1">14/45</strain>
    </source>
</reference>
<evidence type="ECO:0000313" key="1">
    <source>
        <dbReference type="EMBL" id="CCG19559.1"/>
    </source>
</evidence>
<accession>I7IKW4</accession>
<dbReference type="KEGG" id="tat:KUM_0767"/>
<gene>
    <name evidence="1" type="ORF">KUM_0767</name>
</gene>
<dbReference type="BioCyc" id="TASI1091495:G13GE-766-MONOMER"/>
<dbReference type="HOGENOM" id="CLU_073578_0_0_4"/>
<proteinExistence type="predicted"/>
<protein>
    <submittedName>
        <fullName evidence="1">CRISPR associated Cys2 family protein</fullName>
    </submittedName>
</protein>
<dbReference type="EMBL" id="HE681424">
    <property type="protein sequence ID" value="CCG19559.1"/>
    <property type="molecule type" value="Genomic_DNA"/>
</dbReference>
<name>I7IKW4_9BURK</name>
<organism evidence="1">
    <name type="scientific">Taylorella asinigenitalis 14/45</name>
    <dbReference type="NCBI Taxonomy" id="1091495"/>
    <lineage>
        <taxon>Bacteria</taxon>
        <taxon>Pseudomonadati</taxon>
        <taxon>Pseudomonadota</taxon>
        <taxon>Betaproteobacteria</taxon>
        <taxon>Burkholderiales</taxon>
        <taxon>Alcaligenaceae</taxon>
        <taxon>Taylorella</taxon>
    </lineage>
</organism>
<dbReference type="Pfam" id="PF09614">
    <property type="entry name" value="Cas_Csy2"/>
    <property type="match status" value="1"/>
</dbReference>
<dbReference type="RefSeq" id="WP_015551639.1">
    <property type="nucleotide sequence ID" value="NC_021033.1"/>
</dbReference>
<dbReference type="AlphaFoldDB" id="I7IKW4"/>
<sequence length="295" mass="33753">MTRTFLIIPRVRVINANAMSAPFIIGLPSITSFMGFTHKLQLDIHEEINRDIRFLRTGISIHSFNLRAYKEGSRNLLSITRNPLKKDGTSPSFVEEAKCNFEVSIVIEVSGINCEENITDIISYLNSSLMKYKISSGDLLSFSNPLSDSINVENISEVKGFLKKLMIGYVLTERKDLIKNRINEEKCTNSLDAMLDFLKINIKDENGNKEFFKIESGWFVPISVGYHGITPLISNKEGSSLDNNQRDPRFKHVFCESLITLGEFKLPTTLNNIDDFLWKYAYESEKNYFYCTTHN</sequence>